<evidence type="ECO:0000256" key="1">
    <source>
        <dbReference type="ARBA" id="ARBA00007072"/>
    </source>
</evidence>
<dbReference type="InterPro" id="IPR012341">
    <property type="entry name" value="6hp_glycosidase-like_sf"/>
</dbReference>
<dbReference type="InterPro" id="IPR001701">
    <property type="entry name" value="Glyco_hydro_9"/>
</dbReference>
<evidence type="ECO:0000256" key="6">
    <source>
        <dbReference type="PROSITE-ProRule" id="PRU10060"/>
    </source>
</evidence>
<keyword evidence="4 6" id="KW-0326">Glycosidase</keyword>
<dbReference type="RefSeq" id="WP_075607386.1">
    <property type="nucleotide sequence ID" value="NZ_CP052766.1"/>
</dbReference>
<dbReference type="PROSITE" id="PS51257">
    <property type="entry name" value="PROKAR_LIPOPROTEIN"/>
    <property type="match status" value="1"/>
</dbReference>
<dbReference type="KEGG" id="apel:CA267_011300"/>
<protein>
    <recommendedName>
        <fullName evidence="7">Endoglucanase</fullName>
        <ecNumber evidence="7">3.2.1.4</ecNumber>
    </recommendedName>
</protein>
<dbReference type="InterPro" id="IPR013783">
    <property type="entry name" value="Ig-like_fold"/>
</dbReference>
<dbReference type="OrthoDB" id="9808897at2"/>
<keyword evidence="11" id="KW-1185">Reference proteome</keyword>
<evidence type="ECO:0000256" key="4">
    <source>
        <dbReference type="ARBA" id="ARBA00023295"/>
    </source>
</evidence>
<dbReference type="EMBL" id="CP052766">
    <property type="protein sequence ID" value="QJR81321.1"/>
    <property type="molecule type" value="Genomic_DNA"/>
</dbReference>
<dbReference type="InterPro" id="IPR004197">
    <property type="entry name" value="Cellulase_Ig-like"/>
</dbReference>
<evidence type="ECO:0000256" key="5">
    <source>
        <dbReference type="ARBA" id="ARBA00023326"/>
    </source>
</evidence>
<dbReference type="GO" id="GO:0008810">
    <property type="term" value="F:cellulase activity"/>
    <property type="evidence" value="ECO:0007669"/>
    <property type="project" value="UniProtKB-EC"/>
</dbReference>
<feature type="domain" description="Cellulase Ig-like" evidence="9">
    <location>
        <begin position="39"/>
        <end position="114"/>
    </location>
</feature>
<keyword evidence="2 6" id="KW-0378">Hydrolase</keyword>
<evidence type="ECO:0000259" key="9">
    <source>
        <dbReference type="Pfam" id="PF02927"/>
    </source>
</evidence>
<dbReference type="Gene3D" id="2.60.40.10">
    <property type="entry name" value="Immunoglobulins"/>
    <property type="match status" value="1"/>
</dbReference>
<dbReference type="Pfam" id="PF02927">
    <property type="entry name" value="CelD_N"/>
    <property type="match status" value="1"/>
</dbReference>
<dbReference type="InterPro" id="IPR033126">
    <property type="entry name" value="Glyco_hydro_9_Asp/Glu_AS"/>
</dbReference>
<dbReference type="Proteomes" id="UP000219285">
    <property type="component" value="Chromosome"/>
</dbReference>
<accession>A0A6M4MDQ5</accession>
<dbReference type="EC" id="3.2.1.4" evidence="7"/>
<evidence type="ECO:0000313" key="10">
    <source>
        <dbReference type="EMBL" id="QJR81321.1"/>
    </source>
</evidence>
<keyword evidence="3 6" id="KW-0119">Carbohydrate metabolism</keyword>
<evidence type="ECO:0000256" key="7">
    <source>
        <dbReference type="RuleBase" id="RU361166"/>
    </source>
</evidence>
<evidence type="ECO:0000256" key="3">
    <source>
        <dbReference type="ARBA" id="ARBA00023277"/>
    </source>
</evidence>
<dbReference type="Pfam" id="PF00759">
    <property type="entry name" value="Glyco_hydro_9"/>
    <property type="match status" value="1"/>
</dbReference>
<dbReference type="SUPFAM" id="SSF81296">
    <property type="entry name" value="E set domains"/>
    <property type="match status" value="1"/>
</dbReference>
<dbReference type="AlphaFoldDB" id="A0A6M4MDQ5"/>
<evidence type="ECO:0000256" key="2">
    <source>
        <dbReference type="ARBA" id="ARBA00022801"/>
    </source>
</evidence>
<name>A0A6M4MDQ5_9ALTE</name>
<comment type="catalytic activity">
    <reaction evidence="7">
        <text>Endohydrolysis of (1-&gt;4)-beta-D-glucosidic linkages in cellulose, lichenin and cereal beta-D-glucans.</text>
        <dbReference type="EC" id="3.2.1.4"/>
    </reaction>
</comment>
<dbReference type="PROSITE" id="PS00698">
    <property type="entry name" value="GH9_3"/>
    <property type="match status" value="1"/>
</dbReference>
<dbReference type="Gene3D" id="1.50.10.10">
    <property type="match status" value="1"/>
</dbReference>
<evidence type="ECO:0000259" key="8">
    <source>
        <dbReference type="Pfam" id="PF00759"/>
    </source>
</evidence>
<dbReference type="CDD" id="cd02850">
    <property type="entry name" value="E_set_Cellulase_N"/>
    <property type="match status" value="1"/>
</dbReference>
<dbReference type="GO" id="GO:0030245">
    <property type="term" value="P:cellulose catabolic process"/>
    <property type="evidence" value="ECO:0007669"/>
    <property type="project" value="UniProtKB-KW"/>
</dbReference>
<keyword evidence="5 6" id="KW-0624">Polysaccharide degradation</keyword>
<keyword evidence="7" id="KW-0136">Cellulose degradation</keyword>
<dbReference type="InterPro" id="IPR008928">
    <property type="entry name" value="6-hairpin_glycosidase_sf"/>
</dbReference>
<comment type="similarity">
    <text evidence="1 6 7">Belongs to the glycosyl hydrolase 9 (cellulase E) family.</text>
</comment>
<dbReference type="SUPFAM" id="SSF48208">
    <property type="entry name" value="Six-hairpin glycosidases"/>
    <property type="match status" value="1"/>
</dbReference>
<sequence>MKQQLRQLTLIGAYLTALQGCGAVGEKVSSSATLTNQAVQEIKVNQLGYAPDRSKVAIIPGSAADFSVINTATLKPVFSGKSTGAKYWKLADETASMADFSQVHQPGEYRIRSASGQFSPPFYIGSSLLEDAHDAAIKAYYFNRASTALDPAFASVWQRKAGHPDTNVIPLNAEARISQKAFSSSKGWYDAGDYNKYVVNSGISTYTLMRTYLDFPRFYQQRQLNIPESTNGVPDILDEVKWNLDWLLTMQDTDGGVNHKLTTKYFAGAVMPAEATAQRVVTGKSTAATLNFAAVMAVASRLPYENPQQYQQAAKLAWQWAQQNPQRIYHNESDIHTGEYGDDDVSDEFAWAAAELYLTTGQAQYLQAFLDYQGDPVTPGWSNVALLGTISLLKDSENLDANKRNQLQTHLLSLANKLIDEADNSAYGVAMAAKDFVWGSNGVAMNNAMVLWQAWQLTQEDKFRQAAIRLNDYVLGLNPTGYSYVTGFGSRQPMNIHHRQSRADDQLNPVPGFLVGGPHAGQQDGCNYPSAVPARSYIDDWCSYATNEVTINWNAPLVYSLAAQITQDH</sequence>
<evidence type="ECO:0000313" key="11">
    <source>
        <dbReference type="Proteomes" id="UP000219285"/>
    </source>
</evidence>
<dbReference type="InterPro" id="IPR014756">
    <property type="entry name" value="Ig_E-set"/>
</dbReference>
<gene>
    <name evidence="10" type="ORF">CA267_011300</name>
</gene>
<organism evidence="10 11">
    <name type="scientific">Alteromonas pelagimontana</name>
    <dbReference type="NCBI Taxonomy" id="1858656"/>
    <lineage>
        <taxon>Bacteria</taxon>
        <taxon>Pseudomonadati</taxon>
        <taxon>Pseudomonadota</taxon>
        <taxon>Gammaproteobacteria</taxon>
        <taxon>Alteromonadales</taxon>
        <taxon>Alteromonadaceae</taxon>
        <taxon>Alteromonas/Salinimonas group</taxon>
        <taxon>Alteromonas</taxon>
    </lineage>
</organism>
<feature type="active site" evidence="6">
    <location>
        <position position="548"/>
    </location>
</feature>
<feature type="active site" evidence="6">
    <location>
        <position position="539"/>
    </location>
</feature>
<feature type="domain" description="Glycoside hydrolase family 9" evidence="8">
    <location>
        <begin position="131"/>
        <end position="560"/>
    </location>
</feature>
<reference evidence="11" key="1">
    <citation type="submission" date="2014-12" db="EMBL/GenBank/DDBJ databases">
        <title>Complete genome sequence of a multi-drug resistant Klebsiella pneumoniae.</title>
        <authorList>
            <person name="Hua X."/>
            <person name="Chen Q."/>
            <person name="Li X."/>
            <person name="Feng Y."/>
            <person name="Ruan Z."/>
            <person name="Yu Y."/>
        </authorList>
    </citation>
    <scope>NUCLEOTIDE SEQUENCE [LARGE SCALE GENOMIC DNA]</scope>
    <source>
        <strain evidence="11">5.12</strain>
    </source>
</reference>
<proteinExistence type="inferred from homology"/>
<reference evidence="10 11" key="2">
    <citation type="submission" date="2020-04" db="EMBL/GenBank/DDBJ databases">
        <title>Complete genome sequence of Alteromonas pelagimontana 5.12T.</title>
        <authorList>
            <person name="Sinha R.K."/>
            <person name="Krishnan K.P."/>
            <person name="Kurian J.P."/>
        </authorList>
    </citation>
    <scope>NUCLEOTIDE SEQUENCE [LARGE SCALE GENOMIC DNA]</scope>
    <source>
        <strain evidence="10 11">5.12</strain>
    </source>
</reference>
<dbReference type="PANTHER" id="PTHR22298">
    <property type="entry name" value="ENDO-1,4-BETA-GLUCANASE"/>
    <property type="match status" value="1"/>
</dbReference>